<feature type="domain" description="HTH luxR-type" evidence="4">
    <location>
        <begin position="20"/>
        <end position="85"/>
    </location>
</feature>
<proteinExistence type="predicted"/>
<evidence type="ECO:0000256" key="2">
    <source>
        <dbReference type="ARBA" id="ARBA00023125"/>
    </source>
</evidence>
<gene>
    <name evidence="5" type="ORF">F1C12_12285</name>
</gene>
<accession>A0A7G6YBG3</accession>
<keyword evidence="2" id="KW-0238">DNA-binding</keyword>
<dbReference type="PROSITE" id="PS50043">
    <property type="entry name" value="HTH_LUXR_2"/>
    <property type="match status" value="1"/>
</dbReference>
<dbReference type="InterPro" id="IPR036388">
    <property type="entry name" value="WH-like_DNA-bd_sf"/>
</dbReference>
<dbReference type="PANTHER" id="PTHR44688">
    <property type="entry name" value="DNA-BINDING TRANSCRIPTIONAL ACTIVATOR DEVR_DOSR"/>
    <property type="match status" value="1"/>
</dbReference>
<dbReference type="Pfam" id="PF00196">
    <property type="entry name" value="GerE"/>
    <property type="match status" value="1"/>
</dbReference>
<keyword evidence="1" id="KW-0805">Transcription regulation</keyword>
<sequence length="88" mass="9794">MKMYDSIPDPRGSIHRFATVEWNPAELTAREVQVIRYLTTGMTAFAIGSRLGISASTVRKHLEHAYGKLQCHDKVSAINRAREGGLIP</sequence>
<dbReference type="AlphaFoldDB" id="A0A7G6YBG3"/>
<evidence type="ECO:0000256" key="1">
    <source>
        <dbReference type="ARBA" id="ARBA00023015"/>
    </source>
</evidence>
<dbReference type="Proteomes" id="UP000515511">
    <property type="component" value="Chromosome"/>
</dbReference>
<dbReference type="SMART" id="SM00421">
    <property type="entry name" value="HTH_LUXR"/>
    <property type="match status" value="1"/>
</dbReference>
<evidence type="ECO:0000313" key="6">
    <source>
        <dbReference type="Proteomes" id="UP000515511"/>
    </source>
</evidence>
<dbReference type="PRINTS" id="PR00038">
    <property type="entry name" value="HTHLUXR"/>
</dbReference>
<dbReference type="KEGG" id="lse:F1C12_12285"/>
<organism evidence="5 6">
    <name type="scientific">Leifsonia shinshuensis</name>
    <dbReference type="NCBI Taxonomy" id="150026"/>
    <lineage>
        <taxon>Bacteria</taxon>
        <taxon>Bacillati</taxon>
        <taxon>Actinomycetota</taxon>
        <taxon>Actinomycetes</taxon>
        <taxon>Micrococcales</taxon>
        <taxon>Microbacteriaceae</taxon>
        <taxon>Leifsonia</taxon>
    </lineage>
</organism>
<name>A0A7G6YBG3_9MICO</name>
<dbReference type="CDD" id="cd06170">
    <property type="entry name" value="LuxR_C_like"/>
    <property type="match status" value="1"/>
</dbReference>
<protein>
    <submittedName>
        <fullName evidence="5">Response regulator transcription factor</fullName>
    </submittedName>
</protein>
<dbReference type="GO" id="GO:0003677">
    <property type="term" value="F:DNA binding"/>
    <property type="evidence" value="ECO:0007669"/>
    <property type="project" value="UniProtKB-KW"/>
</dbReference>
<keyword evidence="3" id="KW-0804">Transcription</keyword>
<reference evidence="6" key="1">
    <citation type="submission" date="2019-09" db="EMBL/GenBank/DDBJ databases">
        <title>Antimicrobial potential of Antarctic Bacteria.</title>
        <authorList>
            <person name="Benaud N."/>
            <person name="Edwards R.J."/>
            <person name="Ferrari B.C."/>
        </authorList>
    </citation>
    <scope>NUCLEOTIDE SEQUENCE [LARGE SCALE GENOMIC DNA]</scope>
    <source>
        <strain evidence="6">INR9</strain>
    </source>
</reference>
<dbReference type="InterPro" id="IPR000792">
    <property type="entry name" value="Tscrpt_reg_LuxR_C"/>
</dbReference>
<dbReference type="Gene3D" id="1.10.10.10">
    <property type="entry name" value="Winged helix-like DNA-binding domain superfamily/Winged helix DNA-binding domain"/>
    <property type="match status" value="1"/>
</dbReference>
<evidence type="ECO:0000256" key="3">
    <source>
        <dbReference type="ARBA" id="ARBA00023163"/>
    </source>
</evidence>
<dbReference type="PROSITE" id="PS00622">
    <property type="entry name" value="HTH_LUXR_1"/>
    <property type="match status" value="1"/>
</dbReference>
<dbReference type="InterPro" id="IPR016032">
    <property type="entry name" value="Sig_transdc_resp-reg_C-effctor"/>
</dbReference>
<dbReference type="EMBL" id="CP043641">
    <property type="protein sequence ID" value="QNE35828.1"/>
    <property type="molecule type" value="Genomic_DNA"/>
</dbReference>
<dbReference type="SUPFAM" id="SSF46894">
    <property type="entry name" value="C-terminal effector domain of the bipartite response regulators"/>
    <property type="match status" value="1"/>
</dbReference>
<dbReference type="GO" id="GO:0006355">
    <property type="term" value="P:regulation of DNA-templated transcription"/>
    <property type="evidence" value="ECO:0007669"/>
    <property type="project" value="InterPro"/>
</dbReference>
<evidence type="ECO:0000313" key="5">
    <source>
        <dbReference type="EMBL" id="QNE35828.1"/>
    </source>
</evidence>
<evidence type="ECO:0000259" key="4">
    <source>
        <dbReference type="PROSITE" id="PS50043"/>
    </source>
</evidence>
<dbReference type="PANTHER" id="PTHR44688:SF16">
    <property type="entry name" value="DNA-BINDING TRANSCRIPTIONAL ACTIVATOR DEVR_DOSR"/>
    <property type="match status" value="1"/>
</dbReference>